<protein>
    <submittedName>
        <fullName evidence="1">Uncharacterized protein</fullName>
    </submittedName>
</protein>
<dbReference type="HOGENOM" id="CLU_1668091_0_0_9"/>
<reference evidence="1 2" key="1">
    <citation type="submission" date="2010-12" db="EMBL/GenBank/DDBJ databases">
        <authorList>
            <person name="Muzny D."/>
            <person name="Qin X."/>
            <person name="Deng J."/>
            <person name="Jiang H."/>
            <person name="Liu Y."/>
            <person name="Qu J."/>
            <person name="Song X.-Z."/>
            <person name="Zhang L."/>
            <person name="Thornton R."/>
            <person name="Coyle M."/>
            <person name="Francisco L."/>
            <person name="Jackson L."/>
            <person name="Javaid M."/>
            <person name="Korchina V."/>
            <person name="Kovar C."/>
            <person name="Mata R."/>
            <person name="Mathew T."/>
            <person name="Ngo R."/>
            <person name="Nguyen L."/>
            <person name="Nguyen N."/>
            <person name="Okwuonu G."/>
            <person name="Ongeri F."/>
            <person name="Pham C."/>
            <person name="Simmons D."/>
            <person name="Wilczek-Boney K."/>
            <person name="Hale W."/>
            <person name="Jakkamsetti A."/>
            <person name="Pham P."/>
            <person name="Ruth R."/>
            <person name="San Lucas F."/>
            <person name="Warren J."/>
            <person name="Zhang J."/>
            <person name="Zhao Z."/>
            <person name="Zhou C."/>
            <person name="Zhu D."/>
            <person name="Lee S."/>
            <person name="Bess C."/>
            <person name="Blankenburg K."/>
            <person name="Forbes L."/>
            <person name="Fu Q."/>
            <person name="Gubbala S."/>
            <person name="Hirani K."/>
            <person name="Jayaseelan J.C."/>
            <person name="Lara F."/>
            <person name="Munidasa M."/>
            <person name="Palculict T."/>
            <person name="Patil S."/>
            <person name="Pu L.-L."/>
            <person name="Saada N."/>
            <person name="Tang L."/>
            <person name="Weissenberger G."/>
            <person name="Zhu Y."/>
            <person name="Hemphill L."/>
            <person name="Shang Y."/>
            <person name="Youmans B."/>
            <person name="Ayvaz T."/>
            <person name="Ross M."/>
            <person name="Santibanez J."/>
            <person name="Aqrawi P."/>
            <person name="Gross S."/>
            <person name="Joshi V."/>
            <person name="Fowler G."/>
            <person name="Nazareth L."/>
            <person name="Reid J."/>
            <person name="Worley K."/>
            <person name="Petrosino J."/>
            <person name="Highlander S."/>
            <person name="Gibbs R."/>
        </authorList>
    </citation>
    <scope>NUCLEOTIDE SEQUENCE [LARGE SCALE GENOMIC DNA]</scope>
    <source>
        <strain evidence="1 2">ATCC 700779</strain>
    </source>
</reference>
<dbReference type="PATRIC" id="fig|889204.5.peg.1144"/>
<name>E8JZF3_9STRE</name>
<dbReference type="InterPro" id="IPR028961">
    <property type="entry name" value="Imm21"/>
</dbReference>
<sequence length="175" mass="20509">MNFFKTHDIDTYGGPLVMLPKSDANIWQGCVDLKPEEHYSLACSQHNYLSVLAVEGVQTIILGDEPLPTFAVHKLDTSEIFIFRAYWINDESHIDTHIKNIVDGHHKYQPLEETSIFINDVEWVIFDSAFTFKDKEDSIEVKFTHKNCLYKIQTYLYEAYDISFLIHSFKYYNEL</sequence>
<dbReference type="GeneID" id="29746462"/>
<comment type="caution">
    <text evidence="1">The sequence shown here is derived from an EMBL/GenBank/DDBJ whole genome shotgun (WGS) entry which is preliminary data.</text>
</comment>
<gene>
    <name evidence="1" type="ORF">HMPREF9423_0616</name>
</gene>
<evidence type="ECO:0000313" key="2">
    <source>
        <dbReference type="Proteomes" id="UP000002815"/>
    </source>
</evidence>
<dbReference type="Pfam" id="PF15589">
    <property type="entry name" value="Imm21"/>
    <property type="match status" value="1"/>
</dbReference>
<evidence type="ECO:0000313" key="1">
    <source>
        <dbReference type="EMBL" id="EFX36972.1"/>
    </source>
</evidence>
<accession>E8JZF3</accession>
<organism evidence="1 2">
    <name type="scientific">Streptococcus infantis ATCC 700779</name>
    <dbReference type="NCBI Taxonomy" id="889204"/>
    <lineage>
        <taxon>Bacteria</taxon>
        <taxon>Bacillati</taxon>
        <taxon>Bacillota</taxon>
        <taxon>Bacilli</taxon>
        <taxon>Lactobacillales</taxon>
        <taxon>Streptococcaceae</taxon>
        <taxon>Streptococcus</taxon>
    </lineage>
</organism>
<proteinExistence type="predicted"/>
<dbReference type="Proteomes" id="UP000002815">
    <property type="component" value="Unassembled WGS sequence"/>
</dbReference>
<dbReference type="AlphaFoldDB" id="E8JZF3"/>
<dbReference type="RefSeq" id="WP_006148303.1">
    <property type="nucleotide sequence ID" value="NZ_AJTA01000038.1"/>
</dbReference>
<dbReference type="EMBL" id="AEVD01000005">
    <property type="protein sequence ID" value="EFX36972.1"/>
    <property type="molecule type" value="Genomic_DNA"/>
</dbReference>
<keyword evidence="2" id="KW-1185">Reference proteome</keyword>